<dbReference type="Gene3D" id="3.40.50.300">
    <property type="entry name" value="P-loop containing nucleotide triphosphate hydrolases"/>
    <property type="match status" value="1"/>
</dbReference>
<gene>
    <name evidence="3" type="ORF">C8E87_6055</name>
</gene>
<dbReference type="PANTHER" id="PTHR47691:SF3">
    <property type="entry name" value="HTH-TYPE TRANSCRIPTIONAL REGULATOR RV0890C-RELATED"/>
    <property type="match status" value="1"/>
</dbReference>
<accession>A0A4V3C8N1</accession>
<dbReference type="GO" id="GO:0043531">
    <property type="term" value="F:ADP binding"/>
    <property type="evidence" value="ECO:0007669"/>
    <property type="project" value="InterPro"/>
</dbReference>
<dbReference type="InterPro" id="IPR002182">
    <property type="entry name" value="NB-ARC"/>
</dbReference>
<reference evidence="3 4" key="1">
    <citation type="submission" date="2019-03" db="EMBL/GenBank/DDBJ databases">
        <title>Sequencing the genomes of 1000 actinobacteria strains.</title>
        <authorList>
            <person name="Klenk H.-P."/>
        </authorList>
    </citation>
    <scope>NUCLEOTIDE SEQUENCE [LARGE SCALE GENOMIC DNA]</scope>
    <source>
        <strain evidence="3 4">DSM 43805</strain>
    </source>
</reference>
<dbReference type="PRINTS" id="PR00364">
    <property type="entry name" value="DISEASERSIST"/>
</dbReference>
<evidence type="ECO:0000259" key="2">
    <source>
        <dbReference type="Pfam" id="PF00931"/>
    </source>
</evidence>
<dbReference type="InterPro" id="IPR027417">
    <property type="entry name" value="P-loop_NTPase"/>
</dbReference>
<comment type="caution">
    <text evidence="3">The sequence shown here is derived from an EMBL/GenBank/DDBJ whole genome shotgun (WGS) entry which is preliminary data.</text>
</comment>
<evidence type="ECO:0000313" key="3">
    <source>
        <dbReference type="EMBL" id="TDO42288.1"/>
    </source>
</evidence>
<dbReference type="PANTHER" id="PTHR47691">
    <property type="entry name" value="REGULATOR-RELATED"/>
    <property type="match status" value="1"/>
</dbReference>
<sequence length="686" mass="73762">MTTVSELGALLRRLRLRLGHRKGRSVPSYRELANANGWSHGAVGGYFSGRVLPPVDRFDTLVLQLGASEAEQGMLASARDRVDERRRSTGPATEAPCFLPVSLPSFVGRTAELAALDTLHGEYSRAGATTVAVICGGAGIGKTSLAAQWARQSAQGFPGGRFLIDLRGFSPHCEPLSAEAVMRTLLGYVGVPDSAQPPSIAAQAGVLQRVLNRRRALVVLDNVVDTGQVRPLLSAMRDCLVLVTSRYDLPGLVADLGARTITLGLPTRAESRRMLEARIGRSRTNAEPTALDDIIASCARLPLAMAVVAARAAARPHFSLAEIGVELRRSETCLTSLETGEETMSVPAALTWSYQRVSDTASRLFRLLSVHPGPDLAVAAAASLSALPVDVAQAGLSELSRVHLVSENAGGRYGLHDLIRAFAGQLVRATEAPAARVRMLDHYLYAVRAVAGMLDPGMPVADSGLPSVAEGTVRPDFPDKGSALAWLYIERNVLLAVLNTAGRMEPDPRIWLLARCLGEFVDRRAEQGSTTAELTTVLARTQQHGDPAEEAHARLVLGRLLRETDRSAARMNLERALDLYEAQADHTGQGKTYRALSVLSAIEGDIVAENDFSVRAMQMFWAAGLRAGTARGWEGLGYCYRDTGRPEEAVRFAARADTLRAEPRRARTRAAHTSVSGRRTRLSAGE</sequence>
<keyword evidence="4" id="KW-1185">Reference proteome</keyword>
<dbReference type="AlphaFoldDB" id="A0A4V3C8N1"/>
<evidence type="ECO:0000256" key="1">
    <source>
        <dbReference type="SAM" id="MobiDB-lite"/>
    </source>
</evidence>
<dbReference type="SUPFAM" id="SSF52540">
    <property type="entry name" value="P-loop containing nucleoside triphosphate hydrolases"/>
    <property type="match status" value="1"/>
</dbReference>
<organism evidence="3 4">
    <name type="scientific">Paractinoplanes brasiliensis</name>
    <dbReference type="NCBI Taxonomy" id="52695"/>
    <lineage>
        <taxon>Bacteria</taxon>
        <taxon>Bacillati</taxon>
        <taxon>Actinomycetota</taxon>
        <taxon>Actinomycetes</taxon>
        <taxon>Micromonosporales</taxon>
        <taxon>Micromonosporaceae</taxon>
        <taxon>Paractinoplanes</taxon>
    </lineage>
</organism>
<dbReference type="InterPro" id="IPR011990">
    <property type="entry name" value="TPR-like_helical_dom_sf"/>
</dbReference>
<name>A0A4V3C8N1_9ACTN</name>
<dbReference type="Gene3D" id="1.25.40.10">
    <property type="entry name" value="Tetratricopeptide repeat domain"/>
    <property type="match status" value="1"/>
</dbReference>
<dbReference type="Proteomes" id="UP000294901">
    <property type="component" value="Unassembled WGS sequence"/>
</dbReference>
<dbReference type="EMBL" id="SNWR01000001">
    <property type="protein sequence ID" value="TDO42288.1"/>
    <property type="molecule type" value="Genomic_DNA"/>
</dbReference>
<feature type="domain" description="NB-ARC" evidence="2">
    <location>
        <begin position="119"/>
        <end position="246"/>
    </location>
</feature>
<dbReference type="Pfam" id="PF00931">
    <property type="entry name" value="NB-ARC"/>
    <property type="match status" value="1"/>
</dbReference>
<protein>
    <submittedName>
        <fullName evidence="3">Putative ATPase</fullName>
    </submittedName>
</protein>
<evidence type="ECO:0000313" key="4">
    <source>
        <dbReference type="Proteomes" id="UP000294901"/>
    </source>
</evidence>
<proteinExistence type="predicted"/>
<feature type="region of interest" description="Disordered" evidence="1">
    <location>
        <begin position="663"/>
        <end position="686"/>
    </location>
</feature>
<dbReference type="SUPFAM" id="SSF48452">
    <property type="entry name" value="TPR-like"/>
    <property type="match status" value="1"/>
</dbReference>